<feature type="compositionally biased region" description="Basic and acidic residues" evidence="1">
    <location>
        <begin position="39"/>
        <end position="60"/>
    </location>
</feature>
<organism evidence="3 4">
    <name type="scientific">Phytophthora nicotianae P1976</name>
    <dbReference type="NCBI Taxonomy" id="1317066"/>
    <lineage>
        <taxon>Eukaryota</taxon>
        <taxon>Sar</taxon>
        <taxon>Stramenopiles</taxon>
        <taxon>Oomycota</taxon>
        <taxon>Peronosporomycetes</taxon>
        <taxon>Peronosporales</taxon>
        <taxon>Peronosporaceae</taxon>
        <taxon>Phytophthora</taxon>
    </lineage>
</organism>
<evidence type="ECO:0000259" key="2">
    <source>
        <dbReference type="Pfam" id="PF25597"/>
    </source>
</evidence>
<dbReference type="Proteomes" id="UP000028582">
    <property type="component" value="Unassembled WGS sequence"/>
</dbReference>
<comment type="caution">
    <text evidence="3">The sequence shown here is derived from an EMBL/GenBank/DDBJ whole genome shotgun (WGS) entry which is preliminary data.</text>
</comment>
<feature type="non-terminal residue" evidence="3">
    <location>
        <position position="1"/>
    </location>
</feature>
<evidence type="ECO:0000313" key="4">
    <source>
        <dbReference type="Proteomes" id="UP000028582"/>
    </source>
</evidence>
<dbReference type="EMBL" id="ANJA01004762">
    <property type="protein sequence ID" value="ETO58798.1"/>
    <property type="molecule type" value="Genomic_DNA"/>
</dbReference>
<gene>
    <name evidence="3" type="ORF">F444_22818</name>
</gene>
<proteinExistence type="predicted"/>
<accession>A0A080YWN7</accession>
<dbReference type="OrthoDB" id="120564at2759"/>
<dbReference type="Pfam" id="PF25597">
    <property type="entry name" value="SH3_retrovirus"/>
    <property type="match status" value="1"/>
</dbReference>
<sequence length="249" mass="27251">SSALKEATKVASEAVDASGYSTVSERQRSRRSRSPSASSDDHPNPRFACREHSPGSEDEAKARNFRSMSGSSAGGHTPVPAFTQKVLRQEKLENPGKPCLFLGYATNTISYRMLDLKTGNIEECRTVEFSEDWTVECSYVEKLLLNRKSSVSYKLPFKIPYIRLDSLTSPTSAVTLGAPASDDHRDKRHCRQELRELRTSTVADTPTTVGGPALASVPSSGVLSANPMRSAEAEAQSSRVRGLREWNPT</sequence>
<name>A0A080YWN7_PHYNI</name>
<evidence type="ECO:0000256" key="1">
    <source>
        <dbReference type="SAM" id="MobiDB-lite"/>
    </source>
</evidence>
<feature type="non-terminal residue" evidence="3">
    <location>
        <position position="249"/>
    </location>
</feature>
<dbReference type="InterPro" id="IPR057670">
    <property type="entry name" value="SH3_retrovirus"/>
</dbReference>
<feature type="region of interest" description="Disordered" evidence="1">
    <location>
        <begin position="200"/>
        <end position="249"/>
    </location>
</feature>
<feature type="region of interest" description="Disordered" evidence="1">
    <location>
        <begin position="1"/>
        <end position="60"/>
    </location>
</feature>
<evidence type="ECO:0000313" key="3">
    <source>
        <dbReference type="EMBL" id="ETO58798.1"/>
    </source>
</evidence>
<feature type="domain" description="Retroviral polymerase SH3-like" evidence="2">
    <location>
        <begin position="88"/>
        <end position="132"/>
    </location>
</feature>
<reference evidence="3 4" key="1">
    <citation type="submission" date="2013-11" db="EMBL/GenBank/DDBJ databases">
        <title>The Genome Sequence of Phytophthora parasitica P1976.</title>
        <authorList>
            <consortium name="The Broad Institute Genomics Platform"/>
            <person name="Russ C."/>
            <person name="Tyler B."/>
            <person name="Panabieres F."/>
            <person name="Shan W."/>
            <person name="Tripathy S."/>
            <person name="Grunwald N."/>
            <person name="Machado M."/>
            <person name="Johnson C.S."/>
            <person name="Walker B."/>
            <person name="Young S."/>
            <person name="Zeng Q."/>
            <person name="Gargeya S."/>
            <person name="Fitzgerald M."/>
            <person name="Haas B."/>
            <person name="Abouelleil A."/>
            <person name="Allen A.W."/>
            <person name="Alvarado L."/>
            <person name="Arachchi H.M."/>
            <person name="Berlin A.M."/>
            <person name="Chapman S.B."/>
            <person name="Gainer-Dewar J."/>
            <person name="Goldberg J."/>
            <person name="Griggs A."/>
            <person name="Gujja S."/>
            <person name="Hansen M."/>
            <person name="Howarth C."/>
            <person name="Imamovic A."/>
            <person name="Ireland A."/>
            <person name="Larimer J."/>
            <person name="McCowan C."/>
            <person name="Murphy C."/>
            <person name="Pearson M."/>
            <person name="Poon T.W."/>
            <person name="Priest M."/>
            <person name="Roberts A."/>
            <person name="Saif S."/>
            <person name="Shea T."/>
            <person name="Sisk P."/>
            <person name="Sykes S."/>
            <person name="Wortman J."/>
            <person name="Nusbaum C."/>
            <person name="Birren B."/>
        </authorList>
    </citation>
    <scope>NUCLEOTIDE SEQUENCE [LARGE SCALE GENOMIC DNA]</scope>
    <source>
        <strain evidence="3 4">P1976</strain>
    </source>
</reference>
<protein>
    <recommendedName>
        <fullName evidence="2">Retroviral polymerase SH3-like domain-containing protein</fullName>
    </recommendedName>
</protein>
<dbReference type="AlphaFoldDB" id="A0A080YWN7"/>